<organism evidence="1 2">
    <name type="scientific">Rhodococcoides trifolii</name>
    <dbReference type="NCBI Taxonomy" id="908250"/>
    <lineage>
        <taxon>Bacteria</taxon>
        <taxon>Bacillati</taxon>
        <taxon>Actinomycetota</taxon>
        <taxon>Actinomycetes</taxon>
        <taxon>Mycobacteriales</taxon>
        <taxon>Nocardiaceae</taxon>
        <taxon>Rhodococcoides</taxon>
    </lineage>
</organism>
<dbReference type="InterPro" id="IPR019587">
    <property type="entry name" value="Polyketide_cyclase/dehydratase"/>
</dbReference>
<accession>A0A917D074</accession>
<gene>
    <name evidence="1" type="ORF">GCM10007304_17090</name>
</gene>
<comment type="caution">
    <text evidence="1">The sequence shown here is derived from an EMBL/GenBank/DDBJ whole genome shotgun (WGS) entry which is preliminary data.</text>
</comment>
<reference evidence="1" key="2">
    <citation type="submission" date="2020-09" db="EMBL/GenBank/DDBJ databases">
        <authorList>
            <person name="Sun Q."/>
            <person name="Sedlacek I."/>
        </authorList>
    </citation>
    <scope>NUCLEOTIDE SEQUENCE</scope>
    <source>
        <strain evidence="1">CCM 7905</strain>
    </source>
</reference>
<dbReference type="Pfam" id="PF10604">
    <property type="entry name" value="Polyketide_cyc2"/>
    <property type="match status" value="1"/>
</dbReference>
<evidence type="ECO:0008006" key="3">
    <source>
        <dbReference type="Google" id="ProtNLM"/>
    </source>
</evidence>
<protein>
    <recommendedName>
        <fullName evidence="3">SRPBCC family protein</fullName>
    </recommendedName>
</protein>
<dbReference type="AlphaFoldDB" id="A0A917D074"/>
<evidence type="ECO:0000313" key="1">
    <source>
        <dbReference type="EMBL" id="GGG03549.1"/>
    </source>
</evidence>
<dbReference type="Proteomes" id="UP000654257">
    <property type="component" value="Unassembled WGS sequence"/>
</dbReference>
<dbReference type="EMBL" id="BMCU01000002">
    <property type="protein sequence ID" value="GGG03549.1"/>
    <property type="molecule type" value="Genomic_DNA"/>
</dbReference>
<sequence>MTRTTSVPVRPLAIVGGMRLGFRHRMPTVDLDIAAPPEAVWKVIVDLRDWPVWGPTVSAADLDDDGPLRSGSRGKVWTPVGVPLPFVITEFDDGRAWAWRVAGVPATRHEVIPTREGCTLSFGVPIWAPAYLPVMAVALPRIELLATKDAA</sequence>
<evidence type="ECO:0000313" key="2">
    <source>
        <dbReference type="Proteomes" id="UP000654257"/>
    </source>
</evidence>
<dbReference type="InterPro" id="IPR023393">
    <property type="entry name" value="START-like_dom_sf"/>
</dbReference>
<reference evidence="1" key="1">
    <citation type="journal article" date="2014" name="Int. J. Syst. Evol. Microbiol.">
        <title>Complete genome sequence of Corynebacterium casei LMG S-19264T (=DSM 44701T), isolated from a smear-ripened cheese.</title>
        <authorList>
            <consortium name="US DOE Joint Genome Institute (JGI-PGF)"/>
            <person name="Walter F."/>
            <person name="Albersmeier A."/>
            <person name="Kalinowski J."/>
            <person name="Ruckert C."/>
        </authorList>
    </citation>
    <scope>NUCLEOTIDE SEQUENCE</scope>
    <source>
        <strain evidence="1">CCM 7905</strain>
    </source>
</reference>
<dbReference type="SUPFAM" id="SSF55961">
    <property type="entry name" value="Bet v1-like"/>
    <property type="match status" value="1"/>
</dbReference>
<name>A0A917D074_9NOCA</name>
<keyword evidence="2" id="KW-1185">Reference proteome</keyword>
<dbReference type="Gene3D" id="3.30.530.20">
    <property type="match status" value="1"/>
</dbReference>
<proteinExistence type="predicted"/>